<name>A0A540WRR1_9BACT</name>
<sequence>MLRTPLLPYQVVFSPQAWVYVGRMPHAAFTLLQQTIDRIARDDSTPSPSAGIVATRLRLETGLVDIIYERDDSRRILTVVDIVHVPSEAW</sequence>
<proteinExistence type="predicted"/>
<gene>
    <name evidence="1" type="ORF">FJV41_32960</name>
</gene>
<evidence type="ECO:0000313" key="2">
    <source>
        <dbReference type="Proteomes" id="UP000315369"/>
    </source>
</evidence>
<keyword evidence="2" id="KW-1185">Reference proteome</keyword>
<comment type="caution">
    <text evidence="1">The sequence shown here is derived from an EMBL/GenBank/DDBJ whole genome shotgun (WGS) entry which is preliminary data.</text>
</comment>
<dbReference type="EMBL" id="VIFM01000175">
    <property type="protein sequence ID" value="TQF11679.1"/>
    <property type="molecule type" value="Genomic_DNA"/>
</dbReference>
<organism evidence="1 2">
    <name type="scientific">Myxococcus llanfairpwllgwyngyllgogerychwyrndrobwllllantysiliogogogochensis</name>
    <dbReference type="NCBI Taxonomy" id="2590453"/>
    <lineage>
        <taxon>Bacteria</taxon>
        <taxon>Pseudomonadati</taxon>
        <taxon>Myxococcota</taxon>
        <taxon>Myxococcia</taxon>
        <taxon>Myxococcales</taxon>
        <taxon>Cystobacterineae</taxon>
        <taxon>Myxococcaceae</taxon>
        <taxon>Myxococcus</taxon>
    </lineage>
</organism>
<reference evidence="1 2" key="1">
    <citation type="submission" date="2019-06" db="EMBL/GenBank/DDBJ databases">
        <authorList>
            <person name="Livingstone P."/>
            <person name="Whitworth D."/>
        </authorList>
    </citation>
    <scope>NUCLEOTIDE SEQUENCE [LARGE SCALE GENOMIC DNA]</scope>
    <source>
        <strain evidence="1 2">AM401</strain>
    </source>
</reference>
<accession>A0A540WRR1</accession>
<evidence type="ECO:0000313" key="1">
    <source>
        <dbReference type="EMBL" id="TQF11679.1"/>
    </source>
</evidence>
<evidence type="ECO:0008006" key="3">
    <source>
        <dbReference type="Google" id="ProtNLM"/>
    </source>
</evidence>
<dbReference type="AlphaFoldDB" id="A0A540WRR1"/>
<protein>
    <recommendedName>
        <fullName evidence="3">Cytotoxic translational repressor of toxin-antitoxin stability system</fullName>
    </recommendedName>
</protein>
<dbReference type="Proteomes" id="UP000315369">
    <property type="component" value="Unassembled WGS sequence"/>
</dbReference>